<evidence type="ECO:0000256" key="2">
    <source>
        <dbReference type="ARBA" id="ARBA00022801"/>
    </source>
</evidence>
<keyword evidence="1" id="KW-0645">Protease</keyword>
<dbReference type="EMBL" id="JAEFBJ010000007">
    <property type="protein sequence ID" value="KAG7587810.1"/>
    <property type="molecule type" value="Genomic_DNA"/>
</dbReference>
<dbReference type="Pfam" id="PF00112">
    <property type="entry name" value="Peptidase_C1"/>
    <property type="match status" value="1"/>
</dbReference>
<keyword evidence="2" id="KW-0378">Hydrolase</keyword>
<dbReference type="GO" id="GO:0008234">
    <property type="term" value="F:cysteine-type peptidase activity"/>
    <property type="evidence" value="ECO:0007669"/>
    <property type="project" value="UniProtKB-KW"/>
</dbReference>
<feature type="compositionally biased region" description="Basic and acidic residues" evidence="4">
    <location>
        <begin position="1"/>
        <end position="12"/>
    </location>
</feature>
<reference evidence="6 7" key="1">
    <citation type="submission" date="2020-12" db="EMBL/GenBank/DDBJ databases">
        <title>Concerted genomic and epigenomic changes stabilize Arabidopsis allopolyploids.</title>
        <authorList>
            <person name="Chen Z."/>
        </authorList>
    </citation>
    <scope>NUCLEOTIDE SEQUENCE [LARGE SCALE GENOMIC DNA]</scope>
    <source>
        <strain evidence="6">As9502</strain>
        <tissue evidence="6">Leaf</tissue>
    </source>
</reference>
<dbReference type="InterPro" id="IPR000668">
    <property type="entry name" value="Peptidase_C1A_C"/>
</dbReference>
<feature type="region of interest" description="Disordered" evidence="4">
    <location>
        <begin position="132"/>
        <end position="157"/>
    </location>
</feature>
<evidence type="ECO:0000256" key="4">
    <source>
        <dbReference type="SAM" id="MobiDB-lite"/>
    </source>
</evidence>
<dbReference type="Proteomes" id="UP000694251">
    <property type="component" value="Chromosome 7"/>
</dbReference>
<dbReference type="GO" id="GO:0006508">
    <property type="term" value="P:proteolysis"/>
    <property type="evidence" value="ECO:0007669"/>
    <property type="project" value="UniProtKB-KW"/>
</dbReference>
<evidence type="ECO:0000313" key="7">
    <source>
        <dbReference type="Proteomes" id="UP000694251"/>
    </source>
</evidence>
<protein>
    <submittedName>
        <fullName evidence="6">Peptidase C1A papain C-terminal</fullName>
    </submittedName>
</protein>
<evidence type="ECO:0000256" key="1">
    <source>
        <dbReference type="ARBA" id="ARBA00022670"/>
    </source>
</evidence>
<dbReference type="SMART" id="SM00645">
    <property type="entry name" value="Pept_C1"/>
    <property type="match status" value="1"/>
</dbReference>
<sequence>MGDQIARAEKNKNVVGSSSSEYPEDIPQGCKRRLSWRNVEGKNMLRQVVDQGNQPYCWNISTSHMVSSHLYIHGKTETLLPLSARHLFVGVKGKNPDGSLKNFENLKDFLVNQGMIQEKDCACVVEKENKQIGSSSKSKPKNKKKSSKKENAKANPCFGKMKGKKVTKIRNLQIVRDVDERELIELLQRGPVTVSIEVADTFKLFKGDEVLRGYSQSESLEDHMIELTGYDTTPDGINYWEFQNSYGLGWGQNGFGKLIRKSSRKKHEPSLINAYMYPEV</sequence>
<evidence type="ECO:0000256" key="3">
    <source>
        <dbReference type="ARBA" id="ARBA00022807"/>
    </source>
</evidence>
<gene>
    <name evidence="6" type="ORF">ISN44_As07g001780</name>
</gene>
<evidence type="ECO:0000313" key="6">
    <source>
        <dbReference type="EMBL" id="KAG7587810.1"/>
    </source>
</evidence>
<keyword evidence="7" id="KW-1185">Reference proteome</keyword>
<dbReference type="AlphaFoldDB" id="A0A8T2BN62"/>
<feature type="domain" description="Peptidase C1A papain C-terminal" evidence="5">
    <location>
        <begin position="36"/>
        <end position="279"/>
    </location>
</feature>
<organism evidence="6 7">
    <name type="scientific">Arabidopsis suecica</name>
    <name type="common">Swedish thale-cress</name>
    <name type="synonym">Cardaminopsis suecica</name>
    <dbReference type="NCBI Taxonomy" id="45249"/>
    <lineage>
        <taxon>Eukaryota</taxon>
        <taxon>Viridiplantae</taxon>
        <taxon>Streptophyta</taxon>
        <taxon>Embryophyta</taxon>
        <taxon>Tracheophyta</taxon>
        <taxon>Spermatophyta</taxon>
        <taxon>Magnoliopsida</taxon>
        <taxon>eudicotyledons</taxon>
        <taxon>Gunneridae</taxon>
        <taxon>Pentapetalae</taxon>
        <taxon>rosids</taxon>
        <taxon>malvids</taxon>
        <taxon>Brassicales</taxon>
        <taxon>Brassicaceae</taxon>
        <taxon>Camelineae</taxon>
        <taxon>Arabidopsis</taxon>
    </lineage>
</organism>
<dbReference type="OrthoDB" id="1106769at2759"/>
<comment type="caution">
    <text evidence="6">The sequence shown here is derived from an EMBL/GenBank/DDBJ whole genome shotgun (WGS) entry which is preliminary data.</text>
</comment>
<feature type="compositionally biased region" description="Basic residues" evidence="4">
    <location>
        <begin position="138"/>
        <end position="147"/>
    </location>
</feature>
<feature type="region of interest" description="Disordered" evidence="4">
    <location>
        <begin position="1"/>
        <end position="26"/>
    </location>
</feature>
<name>A0A8T2BN62_ARASU</name>
<dbReference type="PANTHER" id="PTHR12411">
    <property type="entry name" value="CYSTEINE PROTEASE FAMILY C1-RELATED"/>
    <property type="match status" value="1"/>
</dbReference>
<dbReference type="InterPro" id="IPR013128">
    <property type="entry name" value="Peptidase_C1A"/>
</dbReference>
<evidence type="ECO:0000259" key="5">
    <source>
        <dbReference type="SMART" id="SM00645"/>
    </source>
</evidence>
<accession>A0A8T2BN62</accession>
<proteinExistence type="predicted"/>
<keyword evidence="3" id="KW-0788">Thiol protease</keyword>